<dbReference type="SUPFAM" id="SSF47413">
    <property type="entry name" value="lambda repressor-like DNA-binding domains"/>
    <property type="match status" value="1"/>
</dbReference>
<dbReference type="RefSeq" id="WP_266063437.1">
    <property type="nucleotide sequence ID" value="NZ_JAPKFM010000030.1"/>
</dbReference>
<feature type="domain" description="HTH cro/C1-type" evidence="1">
    <location>
        <begin position="9"/>
        <end position="63"/>
    </location>
</feature>
<reference evidence="2" key="1">
    <citation type="submission" date="2022-10" db="EMBL/GenBank/DDBJ databases">
        <title>WGS of marine actinomycetes from Thailand.</title>
        <authorList>
            <person name="Thawai C."/>
        </authorList>
    </citation>
    <scope>NUCLEOTIDE SEQUENCE</scope>
    <source>
        <strain evidence="2">SW21</strain>
    </source>
</reference>
<dbReference type="Pfam" id="PF17765">
    <property type="entry name" value="MLTR_LBD"/>
    <property type="match status" value="1"/>
</dbReference>
<dbReference type="CDD" id="cd00093">
    <property type="entry name" value="HTH_XRE"/>
    <property type="match status" value="1"/>
</dbReference>
<dbReference type="GO" id="GO:0003677">
    <property type="term" value="F:DNA binding"/>
    <property type="evidence" value="ECO:0007669"/>
    <property type="project" value="InterPro"/>
</dbReference>
<dbReference type="PANTHER" id="PTHR35010:SF4">
    <property type="entry name" value="BLL5781 PROTEIN"/>
    <property type="match status" value="1"/>
</dbReference>
<dbReference type="AlphaFoldDB" id="A0A9X3D815"/>
<accession>A0A9X3D815</accession>
<organism evidence="2 3">
    <name type="scientific">Gordonia aquimaris</name>
    <dbReference type="NCBI Taxonomy" id="2984863"/>
    <lineage>
        <taxon>Bacteria</taxon>
        <taxon>Bacillati</taxon>
        <taxon>Actinomycetota</taxon>
        <taxon>Actinomycetes</taxon>
        <taxon>Mycobacteriales</taxon>
        <taxon>Gordoniaceae</taxon>
        <taxon>Gordonia</taxon>
    </lineage>
</organism>
<comment type="caution">
    <text evidence="2">The sequence shown here is derived from an EMBL/GenBank/DDBJ whole genome shotgun (WGS) entry which is preliminary data.</text>
</comment>
<evidence type="ECO:0000313" key="3">
    <source>
        <dbReference type="Proteomes" id="UP001143347"/>
    </source>
</evidence>
<dbReference type="SMART" id="SM00530">
    <property type="entry name" value="HTH_XRE"/>
    <property type="match status" value="1"/>
</dbReference>
<dbReference type="Gene3D" id="1.10.260.40">
    <property type="entry name" value="lambda repressor-like DNA-binding domains"/>
    <property type="match status" value="1"/>
</dbReference>
<dbReference type="Proteomes" id="UP001143347">
    <property type="component" value="Unassembled WGS sequence"/>
</dbReference>
<sequence length="260" mass="29006">MTADVGTMLRQWRSQRSMSQLDLAYEVGVSPKHLSFVETGKSIPSPNLIEALSVRLDIPLRERNALLLAAGHAPRYSEQSLDAASMDRVRTSVQRVLDAHNPFPGLALDRAWNVVLANESARSLAAMLPPHLTGPPFNLFRASLHPDGFAKITVDFDIWASYLLTTLRRLVSITGDPRLVDLEREVTGYPTVDDLERRSPRTAERDPGLLVPFAIRSGENVLSFFTTLTTFGSPRDITLEEMTIELFYPADDTTERAFAR</sequence>
<dbReference type="PANTHER" id="PTHR35010">
    <property type="entry name" value="BLL4672 PROTEIN-RELATED"/>
    <property type="match status" value="1"/>
</dbReference>
<name>A0A9X3D815_9ACTN</name>
<gene>
    <name evidence="2" type="ORF">OSB52_21330</name>
</gene>
<protein>
    <submittedName>
        <fullName evidence="2">Helix-turn-helix transcriptional regulator</fullName>
    </submittedName>
</protein>
<evidence type="ECO:0000259" key="1">
    <source>
        <dbReference type="PROSITE" id="PS50943"/>
    </source>
</evidence>
<dbReference type="Pfam" id="PF01381">
    <property type="entry name" value="HTH_3"/>
    <property type="match status" value="1"/>
</dbReference>
<dbReference type="PROSITE" id="PS50943">
    <property type="entry name" value="HTH_CROC1"/>
    <property type="match status" value="1"/>
</dbReference>
<dbReference type="EMBL" id="JAPKFM010000030">
    <property type="protein sequence ID" value="MCX2966623.1"/>
    <property type="molecule type" value="Genomic_DNA"/>
</dbReference>
<dbReference type="InterPro" id="IPR010982">
    <property type="entry name" value="Lambda_DNA-bd_dom_sf"/>
</dbReference>
<dbReference type="InterPro" id="IPR041413">
    <property type="entry name" value="MLTR_LBD"/>
</dbReference>
<keyword evidence="3" id="KW-1185">Reference proteome</keyword>
<dbReference type="Gene3D" id="3.30.450.180">
    <property type="match status" value="1"/>
</dbReference>
<evidence type="ECO:0000313" key="2">
    <source>
        <dbReference type="EMBL" id="MCX2966623.1"/>
    </source>
</evidence>
<dbReference type="InterPro" id="IPR001387">
    <property type="entry name" value="Cro/C1-type_HTH"/>
</dbReference>
<proteinExistence type="predicted"/>